<proteinExistence type="predicted"/>
<reference evidence="1 2" key="1">
    <citation type="submission" date="2018-08" db="EMBL/GenBank/DDBJ databases">
        <title>Sequencing the genomes of 1000 actinobacteria strains.</title>
        <authorList>
            <person name="Klenk H.-P."/>
        </authorList>
    </citation>
    <scope>NUCLEOTIDE SEQUENCE [LARGE SCALE GENOMIC DNA]</scope>
    <source>
        <strain evidence="1 2">DSM 22967</strain>
    </source>
</reference>
<evidence type="ECO:0000313" key="1">
    <source>
        <dbReference type="EMBL" id="REF30687.1"/>
    </source>
</evidence>
<dbReference type="EMBL" id="QTUA01000001">
    <property type="protein sequence ID" value="REF30687.1"/>
    <property type="molecule type" value="Genomic_DNA"/>
</dbReference>
<accession>A0A3D9UMY4</accession>
<name>A0A3D9UMY4_9MICO</name>
<dbReference type="Gene3D" id="3.40.50.450">
    <property type="match status" value="1"/>
</dbReference>
<dbReference type="InterPro" id="IPR052341">
    <property type="entry name" value="LOG_family_nucleotidases"/>
</dbReference>
<keyword evidence="2" id="KW-1185">Reference proteome</keyword>
<dbReference type="PANTHER" id="PTHR43393:SF3">
    <property type="entry name" value="LYSINE DECARBOXYLASE-LIKE PROTEIN"/>
    <property type="match status" value="1"/>
</dbReference>
<dbReference type="GO" id="GO:0005829">
    <property type="term" value="C:cytosol"/>
    <property type="evidence" value="ECO:0007669"/>
    <property type="project" value="TreeGrafter"/>
</dbReference>
<dbReference type="AlphaFoldDB" id="A0A3D9UMY4"/>
<dbReference type="SUPFAM" id="SSF102405">
    <property type="entry name" value="MCP/YpsA-like"/>
    <property type="match status" value="1"/>
</dbReference>
<dbReference type="PANTHER" id="PTHR43393">
    <property type="entry name" value="CYTOKININ RIBOSIDE 5'-MONOPHOSPHATE PHOSPHORIBOHYDROLASE"/>
    <property type="match status" value="1"/>
</dbReference>
<comment type="caution">
    <text evidence="1">The sequence shown here is derived from an EMBL/GenBank/DDBJ whole genome shotgun (WGS) entry which is preliminary data.</text>
</comment>
<dbReference type="Proteomes" id="UP000256253">
    <property type="component" value="Unassembled WGS sequence"/>
</dbReference>
<gene>
    <name evidence="1" type="ORF">DFJ65_1702</name>
</gene>
<organism evidence="1 2">
    <name type="scientific">Calidifontibacter indicus</name>
    <dbReference type="NCBI Taxonomy" id="419650"/>
    <lineage>
        <taxon>Bacteria</taxon>
        <taxon>Bacillati</taxon>
        <taxon>Actinomycetota</taxon>
        <taxon>Actinomycetes</taxon>
        <taxon>Micrococcales</taxon>
        <taxon>Dermacoccaceae</taxon>
        <taxon>Calidifontibacter</taxon>
    </lineage>
</organism>
<evidence type="ECO:0000313" key="2">
    <source>
        <dbReference type="Proteomes" id="UP000256253"/>
    </source>
</evidence>
<sequence length="365" mass="39051">MTPPEVESLAVLDRLLHGPDDALRHARLQNLDLAARESELLDHKDFHGVVVLGGNLTTDLERHMRKHGAVVFISDPSTPVSSFRSELYDYTELYAGLNDRGYAQTPDASAYRWSRDARSEHDAYATLQRAVHDDCISDALHEWVAGRRVAGVMGGHAVRRGTPGFAEAAGLGAHLANAGLSVATGGGPGAMEAANLGALLGDSPDLQRALTDLAKAPDFHDVDAWAKAAWAVRERVQPVSDHRSLGVPTWFYGHEPPNLFGSAIAKYFSNALREDVLLAICNAGIAVLPGAAGTVQEIFQVATRLYYATEPGPPLVLVGRDQWTVRVPVWAALEALGAKSPLGASIHLVDTVDEAATVLLDGATR</sequence>
<protein>
    <submittedName>
        <fullName evidence="1">Putative Rossmann-fold nucleotide-binding protein</fullName>
    </submittedName>
</protein>